<dbReference type="UniPathway" id="UPA00079">
    <property type="reaction ID" value="UER00169"/>
</dbReference>
<keyword evidence="4 5" id="KW-0949">S-adenosyl-L-methionine</keyword>
<evidence type="ECO:0000256" key="1">
    <source>
        <dbReference type="ARBA" id="ARBA00022428"/>
    </source>
</evidence>
<dbReference type="STRING" id="1302690.BUE76_07060"/>
<evidence type="ECO:0000313" key="6">
    <source>
        <dbReference type="EMBL" id="SHE82157.1"/>
    </source>
</evidence>
<dbReference type="SUPFAM" id="SSF53335">
    <property type="entry name" value="S-adenosyl-L-methionine-dependent methyltransferases"/>
    <property type="match status" value="1"/>
</dbReference>
<name>A0A1M4WLT0_9BACT</name>
<dbReference type="InterPro" id="IPR023576">
    <property type="entry name" value="UbiE/COQ5_MeTrFase_CS"/>
</dbReference>
<accession>A0A1M4WLT0</accession>
<dbReference type="InterPro" id="IPR029063">
    <property type="entry name" value="SAM-dependent_MTases_sf"/>
</dbReference>
<dbReference type="HAMAP" id="MF_01813">
    <property type="entry name" value="MenG_UbiE_methyltr"/>
    <property type="match status" value="1"/>
</dbReference>
<dbReference type="Proteomes" id="UP000184368">
    <property type="component" value="Unassembled WGS sequence"/>
</dbReference>
<dbReference type="NCBIfam" id="TIGR01934">
    <property type="entry name" value="MenG_MenH_UbiE"/>
    <property type="match status" value="1"/>
</dbReference>
<dbReference type="PROSITE" id="PS51608">
    <property type="entry name" value="SAM_MT_UBIE"/>
    <property type="match status" value="1"/>
</dbReference>
<evidence type="ECO:0000256" key="2">
    <source>
        <dbReference type="ARBA" id="ARBA00022603"/>
    </source>
</evidence>
<dbReference type="PROSITE" id="PS01184">
    <property type="entry name" value="UBIE_2"/>
    <property type="match status" value="1"/>
</dbReference>
<comment type="caution">
    <text evidence="5">Lacks conserved residue(s) required for the propagation of feature annotation.</text>
</comment>
<evidence type="ECO:0000256" key="5">
    <source>
        <dbReference type="HAMAP-Rule" id="MF_01813"/>
    </source>
</evidence>
<comment type="pathway">
    <text evidence="5">Quinol/quinone metabolism; menaquinone biosynthesis; menaquinol from 1,4-dihydroxy-2-naphthoate: step 2/2.</text>
</comment>
<comment type="catalytic activity">
    <reaction evidence="5">
        <text>a 2-demethylmenaquinol + S-adenosyl-L-methionine = a menaquinol + S-adenosyl-L-homocysteine + H(+)</text>
        <dbReference type="Rhea" id="RHEA:42640"/>
        <dbReference type="Rhea" id="RHEA-COMP:9539"/>
        <dbReference type="Rhea" id="RHEA-COMP:9563"/>
        <dbReference type="ChEBI" id="CHEBI:15378"/>
        <dbReference type="ChEBI" id="CHEBI:18151"/>
        <dbReference type="ChEBI" id="CHEBI:55437"/>
        <dbReference type="ChEBI" id="CHEBI:57856"/>
        <dbReference type="ChEBI" id="CHEBI:59789"/>
        <dbReference type="EC" id="2.1.1.163"/>
    </reaction>
</comment>
<dbReference type="GO" id="GO:0043770">
    <property type="term" value="F:demethylmenaquinone methyltransferase activity"/>
    <property type="evidence" value="ECO:0007669"/>
    <property type="project" value="UniProtKB-UniRule"/>
</dbReference>
<evidence type="ECO:0000256" key="3">
    <source>
        <dbReference type="ARBA" id="ARBA00022679"/>
    </source>
</evidence>
<organism evidence="6 7">
    <name type="scientific">Cnuella takakiae</name>
    <dbReference type="NCBI Taxonomy" id="1302690"/>
    <lineage>
        <taxon>Bacteria</taxon>
        <taxon>Pseudomonadati</taxon>
        <taxon>Bacteroidota</taxon>
        <taxon>Chitinophagia</taxon>
        <taxon>Chitinophagales</taxon>
        <taxon>Chitinophagaceae</taxon>
        <taxon>Cnuella</taxon>
    </lineage>
</organism>
<protein>
    <recommendedName>
        <fullName evidence="5">Demethylmenaquinone methyltransferase</fullName>
        <ecNumber evidence="5">2.1.1.163</ecNumber>
    </recommendedName>
</protein>
<dbReference type="Gene3D" id="3.40.50.150">
    <property type="entry name" value="Vaccinia Virus protein VP39"/>
    <property type="match status" value="1"/>
</dbReference>
<comment type="similarity">
    <text evidence="5">Belongs to the class I-like SAM-binding methyltransferase superfamily. MenG/UbiE family.</text>
</comment>
<sequence>MRYYCLGTKFQNRCVLLYGFFNQWVNKTLVLPAIAASSYSQVIIIIIKSYKSAVRFTFAATMAEFPHDKIKPFSAAGGKKEQVSAMFDNIAGRYDFMNRFLSAGIDVSWRIKAISLFKKDQPRHLLDVATGTADMALRAAKMLHPQKITGIDISPGMLAIGRKKVAAEVLSTEIELLDGDSETIHFPDATFDGVMVAFGVRNFEHLEQGLSEIYRVLKPGAQLVVLEFSKPKIPLVQPLYNLYMNQMAPFFAELFTKNKKAYQYLNESSKAFPDRENFVRILSEVGFQKTYFKPLSFGICCVYSGRKAS</sequence>
<keyword evidence="3 5" id="KW-0808">Transferase</keyword>
<evidence type="ECO:0000313" key="7">
    <source>
        <dbReference type="Proteomes" id="UP000184368"/>
    </source>
</evidence>
<dbReference type="EC" id="2.1.1.163" evidence="5"/>
<comment type="function">
    <text evidence="5">Methyltransferase required for the conversion of demethylmenaquinol (DMKH2) to menaquinol (MKH2).</text>
</comment>
<dbReference type="AlphaFoldDB" id="A0A1M4WLT0"/>
<feature type="binding site" evidence="5">
    <location>
        <position position="132"/>
    </location>
    <ligand>
        <name>S-adenosyl-L-methionine</name>
        <dbReference type="ChEBI" id="CHEBI:59789"/>
    </ligand>
</feature>
<dbReference type="EMBL" id="FQUO01000003">
    <property type="protein sequence ID" value="SHE82157.1"/>
    <property type="molecule type" value="Genomic_DNA"/>
</dbReference>
<dbReference type="PANTHER" id="PTHR43591">
    <property type="entry name" value="METHYLTRANSFERASE"/>
    <property type="match status" value="1"/>
</dbReference>
<proteinExistence type="inferred from homology"/>
<dbReference type="PROSITE" id="PS01183">
    <property type="entry name" value="UBIE_1"/>
    <property type="match status" value="1"/>
</dbReference>
<keyword evidence="2 5" id="KW-0489">Methyltransferase</keyword>
<dbReference type="CDD" id="cd02440">
    <property type="entry name" value="AdoMet_MTases"/>
    <property type="match status" value="1"/>
</dbReference>
<dbReference type="PANTHER" id="PTHR43591:SF24">
    <property type="entry name" value="2-METHOXY-6-POLYPRENYL-1,4-BENZOQUINOL METHYLASE, MITOCHONDRIAL"/>
    <property type="match status" value="1"/>
</dbReference>
<dbReference type="GO" id="GO:0032259">
    <property type="term" value="P:methylation"/>
    <property type="evidence" value="ECO:0007669"/>
    <property type="project" value="UniProtKB-KW"/>
</dbReference>
<reference evidence="6 7" key="1">
    <citation type="submission" date="2016-11" db="EMBL/GenBank/DDBJ databases">
        <authorList>
            <person name="Jaros S."/>
            <person name="Januszkiewicz K."/>
            <person name="Wedrychowicz H."/>
        </authorList>
    </citation>
    <scope>NUCLEOTIDE SEQUENCE [LARGE SCALE GENOMIC DNA]</scope>
    <source>
        <strain evidence="6 7">DSM 26897</strain>
    </source>
</reference>
<gene>
    <name evidence="5" type="primary">menG</name>
    <name evidence="6" type="ORF">SAMN05444008_10367</name>
</gene>
<evidence type="ECO:0000256" key="4">
    <source>
        <dbReference type="ARBA" id="ARBA00022691"/>
    </source>
</evidence>
<keyword evidence="1 5" id="KW-0474">Menaquinone biosynthesis</keyword>
<keyword evidence="7" id="KW-1185">Reference proteome</keyword>
<dbReference type="InterPro" id="IPR004033">
    <property type="entry name" value="UbiE/COQ5_MeTrFase"/>
</dbReference>
<dbReference type="Pfam" id="PF01209">
    <property type="entry name" value="Ubie_methyltran"/>
    <property type="match status" value="1"/>
</dbReference>
<feature type="binding site" evidence="5">
    <location>
        <begin position="180"/>
        <end position="181"/>
    </location>
    <ligand>
        <name>S-adenosyl-L-methionine</name>
        <dbReference type="ChEBI" id="CHEBI:59789"/>
    </ligand>
</feature>
<feature type="binding site" evidence="5">
    <location>
        <position position="152"/>
    </location>
    <ligand>
        <name>S-adenosyl-L-methionine</name>
        <dbReference type="ChEBI" id="CHEBI:59789"/>
    </ligand>
</feature>
<dbReference type="NCBIfam" id="NF001244">
    <property type="entry name" value="PRK00216.1-5"/>
    <property type="match status" value="1"/>
</dbReference>
<dbReference type="GO" id="GO:0009234">
    <property type="term" value="P:menaquinone biosynthetic process"/>
    <property type="evidence" value="ECO:0007669"/>
    <property type="project" value="UniProtKB-UniRule"/>
</dbReference>